<sequence>METLPLYAFNNFPIDRAPWRFFIRHPRWPGLWSGQSTTHLDHYIPLLPAEMITRAVVLDCSSLQFQREASKQADGDGGAPCPHLVHIRND</sequence>
<dbReference type="AlphaFoldDB" id="A0A2T7DBM6"/>
<evidence type="ECO:0000313" key="2">
    <source>
        <dbReference type="EMBL" id="PUZ53000.1"/>
    </source>
</evidence>
<evidence type="ECO:0000256" key="1">
    <source>
        <dbReference type="SAM" id="MobiDB-lite"/>
    </source>
</evidence>
<protein>
    <submittedName>
        <fullName evidence="2">Uncharacterized protein</fullName>
    </submittedName>
</protein>
<accession>A0A2T7DBM6</accession>
<dbReference type="Proteomes" id="UP000244336">
    <property type="component" value="Chromosome 5"/>
</dbReference>
<dbReference type="EMBL" id="CM009753">
    <property type="protein sequence ID" value="PUZ53000.1"/>
    <property type="molecule type" value="Genomic_DNA"/>
</dbReference>
<reference evidence="2 3" key="1">
    <citation type="submission" date="2018-04" db="EMBL/GenBank/DDBJ databases">
        <title>WGS assembly of Panicum hallii var. hallii HAL2.</title>
        <authorList>
            <person name="Lovell J."/>
            <person name="Jenkins J."/>
            <person name="Lowry D."/>
            <person name="Mamidi S."/>
            <person name="Sreedasyam A."/>
            <person name="Weng X."/>
            <person name="Barry K."/>
            <person name="Bonette J."/>
            <person name="Campitelli B."/>
            <person name="Daum C."/>
            <person name="Gordon S."/>
            <person name="Gould B."/>
            <person name="Lipzen A."/>
            <person name="MacQueen A."/>
            <person name="Palacio-Mejia J."/>
            <person name="Plott C."/>
            <person name="Shakirov E."/>
            <person name="Shu S."/>
            <person name="Yoshinaga Y."/>
            <person name="Zane M."/>
            <person name="Rokhsar D."/>
            <person name="Grimwood J."/>
            <person name="Schmutz J."/>
            <person name="Juenger T."/>
        </authorList>
    </citation>
    <scope>NUCLEOTIDE SEQUENCE [LARGE SCALE GENOMIC DNA]</scope>
    <source>
        <strain evidence="3">cv. HAL2</strain>
    </source>
</reference>
<evidence type="ECO:0000313" key="3">
    <source>
        <dbReference type="Proteomes" id="UP000244336"/>
    </source>
</evidence>
<organism evidence="2 3">
    <name type="scientific">Panicum hallii var. hallii</name>
    <dbReference type="NCBI Taxonomy" id="1504633"/>
    <lineage>
        <taxon>Eukaryota</taxon>
        <taxon>Viridiplantae</taxon>
        <taxon>Streptophyta</taxon>
        <taxon>Embryophyta</taxon>
        <taxon>Tracheophyta</taxon>
        <taxon>Spermatophyta</taxon>
        <taxon>Magnoliopsida</taxon>
        <taxon>Liliopsida</taxon>
        <taxon>Poales</taxon>
        <taxon>Poaceae</taxon>
        <taxon>PACMAD clade</taxon>
        <taxon>Panicoideae</taxon>
        <taxon>Panicodae</taxon>
        <taxon>Paniceae</taxon>
        <taxon>Panicinae</taxon>
        <taxon>Panicum</taxon>
        <taxon>Panicum sect. Panicum</taxon>
    </lineage>
</organism>
<gene>
    <name evidence="2" type="ORF">GQ55_5G019100</name>
</gene>
<name>A0A2T7DBM6_9POAL</name>
<dbReference type="Gramene" id="PUZ53000">
    <property type="protein sequence ID" value="PUZ53000"/>
    <property type="gene ID" value="GQ55_5G019100"/>
</dbReference>
<feature type="region of interest" description="Disordered" evidence="1">
    <location>
        <begin position="69"/>
        <end position="90"/>
    </location>
</feature>
<keyword evidence="3" id="KW-1185">Reference proteome</keyword>
<proteinExistence type="predicted"/>